<sequence length="52" mass="5958">MLLAQIPEMQTVTLSVQTRFWTTANSSVKFVSDLSFLPCQESLFVLFFKDVL</sequence>
<evidence type="ECO:0000313" key="1">
    <source>
        <dbReference type="EMBL" id="CAD54895.1"/>
    </source>
</evidence>
<organism evidence="1">
    <name type="scientific">Enterobacteria phage P2-EC5</name>
    <dbReference type="NCBI Taxonomy" id="211901"/>
    <lineage>
        <taxon>Viruses</taxon>
        <taxon>Duplodnaviria</taxon>
        <taxon>Heunggongvirae</taxon>
        <taxon>Uroviricota</taxon>
        <taxon>Caudoviricetes</taxon>
        <taxon>Peduoviridae</taxon>
        <taxon>Peduovirus</taxon>
        <taxon>Peduovirus P2</taxon>
    </lineage>
</organism>
<name>Q858T0_9CAUD</name>
<dbReference type="EMBL" id="AJ512675">
    <property type="protein sequence ID" value="CAD54895.1"/>
    <property type="molecule type" value="Genomic_DNA"/>
</dbReference>
<proteinExistence type="predicted"/>
<protein>
    <submittedName>
        <fullName evidence="1">Uncharacterized protein</fullName>
    </submittedName>
</protein>
<accession>Q858T0</accession>
<reference evidence="1" key="1">
    <citation type="journal article" date="2004" name="Mol. Biol. Evol.">
        <title>Site-specific recombination links the evolution of P2-like coliphages and pathogenic enterobacteria.</title>
        <authorList>
            <person name="Nilsson A.S."/>
            <person name="Karlsson J.L."/>
            <person name="Haggard-Ljungquist E."/>
        </authorList>
    </citation>
    <scope>NUCLEOTIDE SEQUENCE</scope>
</reference>